<proteinExistence type="predicted"/>
<dbReference type="Proteomes" id="UP000236291">
    <property type="component" value="Unassembled WGS sequence"/>
</dbReference>
<evidence type="ECO:0000313" key="2">
    <source>
        <dbReference type="Proteomes" id="UP000236291"/>
    </source>
</evidence>
<accession>A0A2K3MW53</accession>
<reference evidence="1 2" key="2">
    <citation type="journal article" date="2017" name="Front. Plant Sci.">
        <title>Gene Classification and Mining of Molecular Markers Useful in Red Clover (Trifolium pratense) Breeding.</title>
        <authorList>
            <person name="Istvanek J."/>
            <person name="Dluhosova J."/>
            <person name="Dluhos P."/>
            <person name="Patkova L."/>
            <person name="Nedelnik J."/>
            <person name="Repkova J."/>
        </authorList>
    </citation>
    <scope>NUCLEOTIDE SEQUENCE [LARGE SCALE GENOMIC DNA]</scope>
    <source>
        <strain evidence="2">cv. Tatra</strain>
        <tissue evidence="1">Young leaves</tissue>
    </source>
</reference>
<reference evidence="1 2" key="1">
    <citation type="journal article" date="2014" name="Am. J. Bot.">
        <title>Genome assembly and annotation for red clover (Trifolium pratense; Fabaceae).</title>
        <authorList>
            <person name="Istvanek J."/>
            <person name="Jaros M."/>
            <person name="Krenek A."/>
            <person name="Repkova J."/>
        </authorList>
    </citation>
    <scope>NUCLEOTIDE SEQUENCE [LARGE SCALE GENOMIC DNA]</scope>
    <source>
        <strain evidence="2">cv. Tatra</strain>
        <tissue evidence="1">Young leaves</tissue>
    </source>
</reference>
<name>A0A2K3MW53_TRIPR</name>
<evidence type="ECO:0000313" key="1">
    <source>
        <dbReference type="EMBL" id="PNX95043.1"/>
    </source>
</evidence>
<dbReference type="EMBL" id="ASHM01013072">
    <property type="protein sequence ID" value="PNX95043.1"/>
    <property type="molecule type" value="Genomic_DNA"/>
</dbReference>
<organism evidence="1 2">
    <name type="scientific">Trifolium pratense</name>
    <name type="common">Red clover</name>
    <dbReference type="NCBI Taxonomy" id="57577"/>
    <lineage>
        <taxon>Eukaryota</taxon>
        <taxon>Viridiplantae</taxon>
        <taxon>Streptophyta</taxon>
        <taxon>Embryophyta</taxon>
        <taxon>Tracheophyta</taxon>
        <taxon>Spermatophyta</taxon>
        <taxon>Magnoliopsida</taxon>
        <taxon>eudicotyledons</taxon>
        <taxon>Gunneridae</taxon>
        <taxon>Pentapetalae</taxon>
        <taxon>rosids</taxon>
        <taxon>fabids</taxon>
        <taxon>Fabales</taxon>
        <taxon>Fabaceae</taxon>
        <taxon>Papilionoideae</taxon>
        <taxon>50 kb inversion clade</taxon>
        <taxon>NPAAA clade</taxon>
        <taxon>Hologalegina</taxon>
        <taxon>IRL clade</taxon>
        <taxon>Trifolieae</taxon>
        <taxon>Trifolium</taxon>
    </lineage>
</organism>
<protein>
    <submittedName>
        <fullName evidence="1">Uncharacterized protein</fullName>
    </submittedName>
</protein>
<gene>
    <name evidence="1" type="ORF">L195_g018225</name>
</gene>
<comment type="caution">
    <text evidence="1">The sequence shown here is derived from an EMBL/GenBank/DDBJ whole genome shotgun (WGS) entry which is preliminary data.</text>
</comment>
<dbReference type="AlphaFoldDB" id="A0A2K3MW53"/>
<sequence>MSLKSALSILRDQKDRLMIAAQYRLIIPCRFAAAHVYYRFRRHHRTSSPIEIDWSQEHPKKDFMTKPYSEWTNKDKTEYFMARYERFGTGGL</sequence>